<proteinExistence type="predicted"/>
<dbReference type="GeneID" id="17258060"/>
<evidence type="ECO:0000256" key="1">
    <source>
        <dbReference type="SAM" id="MobiDB-lite"/>
    </source>
</evidence>
<reference evidence="3" key="1">
    <citation type="journal article" date="2013" name="Nature">
        <title>Pan genome of the phytoplankton Emiliania underpins its global distribution.</title>
        <authorList>
            <person name="Read B.A."/>
            <person name="Kegel J."/>
            <person name="Klute M.J."/>
            <person name="Kuo A."/>
            <person name="Lefebvre S.C."/>
            <person name="Maumus F."/>
            <person name="Mayer C."/>
            <person name="Miller J."/>
            <person name="Monier A."/>
            <person name="Salamov A."/>
            <person name="Young J."/>
            <person name="Aguilar M."/>
            <person name="Claverie J.M."/>
            <person name="Frickenhaus S."/>
            <person name="Gonzalez K."/>
            <person name="Herman E.K."/>
            <person name="Lin Y.C."/>
            <person name="Napier J."/>
            <person name="Ogata H."/>
            <person name="Sarno A.F."/>
            <person name="Shmutz J."/>
            <person name="Schroeder D."/>
            <person name="de Vargas C."/>
            <person name="Verret F."/>
            <person name="von Dassow P."/>
            <person name="Valentin K."/>
            <person name="Van de Peer Y."/>
            <person name="Wheeler G."/>
            <person name="Dacks J.B."/>
            <person name="Delwiche C.F."/>
            <person name="Dyhrman S.T."/>
            <person name="Glockner G."/>
            <person name="John U."/>
            <person name="Richards T."/>
            <person name="Worden A.Z."/>
            <person name="Zhang X."/>
            <person name="Grigoriev I.V."/>
            <person name="Allen A.E."/>
            <person name="Bidle K."/>
            <person name="Borodovsky M."/>
            <person name="Bowler C."/>
            <person name="Brownlee C."/>
            <person name="Cock J.M."/>
            <person name="Elias M."/>
            <person name="Gladyshev V.N."/>
            <person name="Groth M."/>
            <person name="Guda C."/>
            <person name="Hadaegh A."/>
            <person name="Iglesias-Rodriguez M.D."/>
            <person name="Jenkins J."/>
            <person name="Jones B.M."/>
            <person name="Lawson T."/>
            <person name="Leese F."/>
            <person name="Lindquist E."/>
            <person name="Lobanov A."/>
            <person name="Lomsadze A."/>
            <person name="Malik S.B."/>
            <person name="Marsh M.E."/>
            <person name="Mackinder L."/>
            <person name="Mock T."/>
            <person name="Mueller-Roeber B."/>
            <person name="Pagarete A."/>
            <person name="Parker M."/>
            <person name="Probert I."/>
            <person name="Quesneville H."/>
            <person name="Raines C."/>
            <person name="Rensing S.A."/>
            <person name="Riano-Pachon D.M."/>
            <person name="Richier S."/>
            <person name="Rokitta S."/>
            <person name="Shiraiwa Y."/>
            <person name="Soanes D.M."/>
            <person name="van der Giezen M."/>
            <person name="Wahlund T.M."/>
            <person name="Williams B."/>
            <person name="Wilson W."/>
            <person name="Wolfe G."/>
            <person name="Wurch L.L."/>
        </authorList>
    </citation>
    <scope>NUCLEOTIDE SEQUENCE</scope>
</reference>
<dbReference type="AlphaFoldDB" id="A0A0D3IKW2"/>
<keyword evidence="3" id="KW-1185">Reference proteome</keyword>
<evidence type="ECO:0000313" key="3">
    <source>
        <dbReference type="Proteomes" id="UP000013827"/>
    </source>
</evidence>
<sequence length="100" mass="10147">RRAPRMDGVRPAPAASTTPPSTAPKLANPTRRGVAGASSSPPRQSGGLPCTGTPRARRERGGAVSSGTAATRYGREIYVVGGSVNVARGGYSILLCTIAK</sequence>
<organism evidence="2 3">
    <name type="scientific">Emiliania huxleyi (strain CCMP1516)</name>
    <dbReference type="NCBI Taxonomy" id="280463"/>
    <lineage>
        <taxon>Eukaryota</taxon>
        <taxon>Haptista</taxon>
        <taxon>Haptophyta</taxon>
        <taxon>Prymnesiophyceae</taxon>
        <taxon>Isochrysidales</taxon>
        <taxon>Noelaerhabdaceae</taxon>
        <taxon>Emiliania</taxon>
    </lineage>
</organism>
<dbReference type="PaxDb" id="2903-EOD11897"/>
<feature type="compositionally biased region" description="Low complexity" evidence="1">
    <location>
        <begin position="11"/>
        <end position="24"/>
    </location>
</feature>
<protein>
    <submittedName>
        <fullName evidence="2">Uncharacterized protein</fullName>
    </submittedName>
</protein>
<reference evidence="2" key="2">
    <citation type="submission" date="2024-10" db="UniProtKB">
        <authorList>
            <consortium name="EnsemblProtists"/>
        </authorList>
    </citation>
    <scope>IDENTIFICATION</scope>
</reference>
<dbReference type="RefSeq" id="XP_005764326.1">
    <property type="nucleotide sequence ID" value="XM_005764269.1"/>
</dbReference>
<accession>A0A0D3IKW2</accession>
<feature type="region of interest" description="Disordered" evidence="1">
    <location>
        <begin position="1"/>
        <end position="68"/>
    </location>
</feature>
<dbReference type="EnsemblProtists" id="EOD11897">
    <property type="protein sequence ID" value="EOD11897"/>
    <property type="gene ID" value="EMIHUDRAFT_357661"/>
</dbReference>
<name>A0A0D3IKW2_EMIH1</name>
<evidence type="ECO:0000313" key="2">
    <source>
        <dbReference type="EnsemblProtists" id="EOD11897"/>
    </source>
</evidence>
<dbReference type="Proteomes" id="UP000013827">
    <property type="component" value="Unassembled WGS sequence"/>
</dbReference>
<dbReference type="KEGG" id="ehx:EMIHUDRAFT_357661"/>
<dbReference type="HOGENOM" id="CLU_2313562_0_0_1"/>